<sequence length="176" mass="20229">LWIGASKNSLERPLGPEWCTGVKTSGPHFSCDQGQIIKHDFHEKLSEIQETINVWSLRQGPDKATRLSVINSLQNGGLNLTDLETQIKALRLSWIPQALDERVGGTLLLKCNYDVKDLNLYLNGFYQELLIWWADFRNAFSDINYVHYVIWNNKDLRNGNKPILYKKYADCGIAYL</sequence>
<dbReference type="AlphaFoldDB" id="A0A3M6UN97"/>
<reference evidence="1 2" key="1">
    <citation type="journal article" date="2018" name="Sci. Rep.">
        <title>Comparative analysis of the Pocillopora damicornis genome highlights role of immune system in coral evolution.</title>
        <authorList>
            <person name="Cunning R."/>
            <person name="Bay R.A."/>
            <person name="Gillette P."/>
            <person name="Baker A.C."/>
            <person name="Traylor-Knowles N."/>
        </authorList>
    </citation>
    <scope>NUCLEOTIDE SEQUENCE [LARGE SCALE GENOMIC DNA]</scope>
    <source>
        <strain evidence="1">RSMAS</strain>
        <tissue evidence="1">Whole animal</tissue>
    </source>
</reference>
<proteinExistence type="predicted"/>
<comment type="caution">
    <text evidence="1">The sequence shown here is derived from an EMBL/GenBank/DDBJ whole genome shotgun (WGS) entry which is preliminary data.</text>
</comment>
<organism evidence="1 2">
    <name type="scientific">Pocillopora damicornis</name>
    <name type="common">Cauliflower coral</name>
    <name type="synonym">Millepora damicornis</name>
    <dbReference type="NCBI Taxonomy" id="46731"/>
    <lineage>
        <taxon>Eukaryota</taxon>
        <taxon>Metazoa</taxon>
        <taxon>Cnidaria</taxon>
        <taxon>Anthozoa</taxon>
        <taxon>Hexacorallia</taxon>
        <taxon>Scleractinia</taxon>
        <taxon>Astrocoeniina</taxon>
        <taxon>Pocilloporidae</taxon>
        <taxon>Pocillopora</taxon>
    </lineage>
</organism>
<feature type="non-terminal residue" evidence="1">
    <location>
        <position position="1"/>
    </location>
</feature>
<dbReference type="Proteomes" id="UP000275408">
    <property type="component" value="Unassembled WGS sequence"/>
</dbReference>
<gene>
    <name evidence="1" type="ORF">pdam_00018946</name>
</gene>
<feature type="non-terminal residue" evidence="1">
    <location>
        <position position="176"/>
    </location>
</feature>
<accession>A0A3M6UN97</accession>
<evidence type="ECO:0000313" key="1">
    <source>
        <dbReference type="EMBL" id="RMX55163.1"/>
    </source>
</evidence>
<name>A0A3M6UN97_POCDA</name>
<dbReference type="EMBL" id="RCHS01001116">
    <property type="protein sequence ID" value="RMX55163.1"/>
    <property type="molecule type" value="Genomic_DNA"/>
</dbReference>
<keyword evidence="2" id="KW-1185">Reference proteome</keyword>
<protein>
    <submittedName>
        <fullName evidence="1">Uncharacterized protein</fullName>
    </submittedName>
</protein>
<evidence type="ECO:0000313" key="2">
    <source>
        <dbReference type="Proteomes" id="UP000275408"/>
    </source>
</evidence>